<dbReference type="GO" id="GO:0043190">
    <property type="term" value="C:ATP-binding cassette (ABC) transporter complex"/>
    <property type="evidence" value="ECO:0007669"/>
    <property type="project" value="InterPro"/>
</dbReference>
<dbReference type="Proteomes" id="UP000199400">
    <property type="component" value="Unassembled WGS sequence"/>
</dbReference>
<dbReference type="RefSeq" id="WP_170136337.1">
    <property type="nucleotide sequence ID" value="NZ_FOMX01000029.1"/>
</dbReference>
<dbReference type="AlphaFoldDB" id="A0A1I2G049"/>
<accession>A0A1I2G049</accession>
<dbReference type="Pfam" id="PF02405">
    <property type="entry name" value="MlaE"/>
    <property type="match status" value="1"/>
</dbReference>
<reference evidence="6" key="1">
    <citation type="submission" date="2016-10" db="EMBL/GenBank/DDBJ databases">
        <authorList>
            <person name="Varghese N."/>
            <person name="Submissions S."/>
        </authorList>
    </citation>
    <scope>NUCLEOTIDE SEQUENCE [LARGE SCALE GENOMIC DNA]</scope>
    <source>
        <strain evidence="6">ATCC 25963</strain>
    </source>
</reference>
<keyword evidence="1" id="KW-0547">Nucleotide-binding</keyword>
<dbReference type="STRING" id="54.SAMN02745121_06911"/>
<evidence type="ECO:0000256" key="1">
    <source>
        <dbReference type="ARBA" id="ARBA00022741"/>
    </source>
</evidence>
<dbReference type="GO" id="GO:0022857">
    <property type="term" value="F:transmembrane transporter activity"/>
    <property type="evidence" value="ECO:0007669"/>
    <property type="project" value="TreeGrafter"/>
</dbReference>
<feature type="domain" description="ABC transporter" evidence="4">
    <location>
        <begin position="21"/>
        <end position="251"/>
    </location>
</feature>
<sequence length="537" mass="55272">MSAGGGETGAERRGEERPVLLRVEGLSIARPDGSPLVEALALTLRAGETAAVFGASGAGKSTLMAALHDAEGLRARGFTVRAATFTAAGAVGIVPQRGALLDHLSAAGNIALALRNAEQPVPATPQEVERWIAALDLPRRWRDEGQAVAHVSGGEAQRLAVARTLAGGRRILLLDEPSVGLDPLRVDRLATALRGQIAGQSAAALAITHDLEFAAGFADRFLYLDSAAGCLVELPITRGETAAATVTALGAALRELLAKETGHAGGRPRVRPWARIKAVFADMSAPFAVLARALAAAPAALARPRDFAEVARVTFAQGLWRPLGFIAAVSLLVGFTLLYIFHRAFSGGGVPVRPDKIFALIGSMHVLALAPPLSAILFAATSGSAVAAWLGGMSLTRQTAALRGLGIAEARYLWLPAVLGLALAYVVLAAVFTGGMVLGGLVYLKVQVPAIADPWVVVTADLLDPPAARAPFRARALVLVALYAGGIAADAVAKGSSDKASADAVTAAMVRSVMACTLWVVALELASLVVLYGARGG</sequence>
<keyword evidence="2" id="KW-0067">ATP-binding</keyword>
<dbReference type="InterPro" id="IPR015854">
    <property type="entry name" value="ABC_transpr_LolD-like"/>
</dbReference>
<feature type="transmembrane region" description="Helical" evidence="3">
    <location>
        <begin position="357"/>
        <end position="390"/>
    </location>
</feature>
<feature type="transmembrane region" description="Helical" evidence="3">
    <location>
        <begin position="411"/>
        <end position="444"/>
    </location>
</feature>
<dbReference type="Gene3D" id="3.40.50.300">
    <property type="entry name" value="P-loop containing nucleotide triphosphate hydrolases"/>
    <property type="match status" value="1"/>
</dbReference>
<dbReference type="InterPro" id="IPR003593">
    <property type="entry name" value="AAA+_ATPase"/>
</dbReference>
<evidence type="ECO:0000256" key="3">
    <source>
        <dbReference type="SAM" id="Phobius"/>
    </source>
</evidence>
<protein>
    <submittedName>
        <fullName evidence="5">ABC-type multidrug transport system, ATPase component</fullName>
    </submittedName>
</protein>
<dbReference type="InterPro" id="IPR017871">
    <property type="entry name" value="ABC_transporter-like_CS"/>
</dbReference>
<feature type="transmembrane region" description="Helical" evidence="3">
    <location>
        <begin position="472"/>
        <end position="493"/>
    </location>
</feature>
<keyword evidence="6" id="KW-1185">Reference proteome</keyword>
<dbReference type="InterPro" id="IPR030802">
    <property type="entry name" value="Permease_MalE"/>
</dbReference>
<evidence type="ECO:0000313" key="5">
    <source>
        <dbReference type="EMBL" id="SFF10126.1"/>
    </source>
</evidence>
<dbReference type="EMBL" id="FOMX01000029">
    <property type="protein sequence ID" value="SFF10126.1"/>
    <property type="molecule type" value="Genomic_DNA"/>
</dbReference>
<dbReference type="SMART" id="SM00382">
    <property type="entry name" value="AAA"/>
    <property type="match status" value="1"/>
</dbReference>
<feature type="transmembrane region" description="Helical" evidence="3">
    <location>
        <begin position="323"/>
        <end position="345"/>
    </location>
</feature>
<dbReference type="GO" id="GO:0005524">
    <property type="term" value="F:ATP binding"/>
    <property type="evidence" value="ECO:0007669"/>
    <property type="project" value="UniProtKB-KW"/>
</dbReference>
<dbReference type="Pfam" id="PF00005">
    <property type="entry name" value="ABC_tran"/>
    <property type="match status" value="1"/>
</dbReference>
<dbReference type="PROSITE" id="PS50893">
    <property type="entry name" value="ABC_TRANSPORTER_2"/>
    <property type="match status" value="1"/>
</dbReference>
<dbReference type="PROSITE" id="PS00211">
    <property type="entry name" value="ABC_TRANSPORTER_1"/>
    <property type="match status" value="1"/>
</dbReference>
<keyword evidence="3" id="KW-0472">Membrane</keyword>
<dbReference type="PANTHER" id="PTHR24220">
    <property type="entry name" value="IMPORT ATP-BINDING PROTEIN"/>
    <property type="match status" value="1"/>
</dbReference>
<dbReference type="InterPro" id="IPR027417">
    <property type="entry name" value="P-loop_NTPase"/>
</dbReference>
<organism evidence="5 6">
    <name type="scientific">Nannocystis exedens</name>
    <dbReference type="NCBI Taxonomy" id="54"/>
    <lineage>
        <taxon>Bacteria</taxon>
        <taxon>Pseudomonadati</taxon>
        <taxon>Myxococcota</taxon>
        <taxon>Polyangia</taxon>
        <taxon>Nannocystales</taxon>
        <taxon>Nannocystaceae</taxon>
        <taxon>Nannocystis</taxon>
    </lineage>
</organism>
<proteinExistence type="predicted"/>
<feature type="transmembrane region" description="Helical" evidence="3">
    <location>
        <begin position="513"/>
        <end position="534"/>
    </location>
</feature>
<evidence type="ECO:0000256" key="2">
    <source>
        <dbReference type="ARBA" id="ARBA00022840"/>
    </source>
</evidence>
<dbReference type="SUPFAM" id="SSF52540">
    <property type="entry name" value="P-loop containing nucleoside triphosphate hydrolases"/>
    <property type="match status" value="1"/>
</dbReference>
<evidence type="ECO:0000259" key="4">
    <source>
        <dbReference type="PROSITE" id="PS50893"/>
    </source>
</evidence>
<evidence type="ECO:0000313" key="6">
    <source>
        <dbReference type="Proteomes" id="UP000199400"/>
    </source>
</evidence>
<name>A0A1I2G049_9BACT</name>
<gene>
    <name evidence="5" type="ORF">SAMN02745121_06911</name>
</gene>
<keyword evidence="3" id="KW-0812">Transmembrane</keyword>
<keyword evidence="3" id="KW-1133">Transmembrane helix</keyword>
<dbReference type="GO" id="GO:0016887">
    <property type="term" value="F:ATP hydrolysis activity"/>
    <property type="evidence" value="ECO:0007669"/>
    <property type="project" value="InterPro"/>
</dbReference>
<dbReference type="InterPro" id="IPR003439">
    <property type="entry name" value="ABC_transporter-like_ATP-bd"/>
</dbReference>